<feature type="domain" description="Dynein heavy chain linker" evidence="3">
    <location>
        <begin position="1083"/>
        <end position="1474"/>
    </location>
</feature>
<dbReference type="InterPro" id="IPR035699">
    <property type="entry name" value="AAA_6"/>
</dbReference>
<dbReference type="InterPro" id="IPR042219">
    <property type="entry name" value="AAA_lid_11_sf"/>
</dbReference>
<reference evidence="10" key="1">
    <citation type="submission" date="2025-08" db="UniProtKB">
        <authorList>
            <consortium name="RefSeq"/>
        </authorList>
    </citation>
    <scope>IDENTIFICATION</scope>
    <source>
        <tissue evidence="10">Whole larvae</tissue>
    </source>
</reference>
<dbReference type="Pfam" id="PF18198">
    <property type="entry name" value="AAA_lid_11"/>
    <property type="match status" value="1"/>
</dbReference>
<feature type="domain" description="Dynein heavy chain tail" evidence="2">
    <location>
        <begin position="167"/>
        <end position="630"/>
    </location>
</feature>
<dbReference type="Pfam" id="PF22597">
    <property type="entry name" value="DYN_lid"/>
    <property type="match status" value="1"/>
</dbReference>
<feature type="domain" description="Dynein heavy chain hydrolytic ATP-binding dynein motor region" evidence="4">
    <location>
        <begin position="1600"/>
        <end position="1949"/>
    </location>
</feature>
<dbReference type="Gene3D" id="3.40.50.300">
    <property type="entry name" value="P-loop containing nucleotide triphosphate hydrolases"/>
    <property type="match status" value="4"/>
</dbReference>
<dbReference type="InterPro" id="IPR013602">
    <property type="entry name" value="Dynein_heavy_linker"/>
</dbReference>
<feature type="domain" description="Dynein heavy chain ATP-binding dynein motor region" evidence="6">
    <location>
        <begin position="3165"/>
        <end position="3377"/>
    </location>
</feature>
<dbReference type="Gene3D" id="6.10.140.1060">
    <property type="match status" value="1"/>
</dbReference>
<feature type="domain" description="Dynein heavy chain coiled coil stalk" evidence="5">
    <location>
        <begin position="2810"/>
        <end position="3139"/>
    </location>
</feature>
<dbReference type="GeneID" id="113523498"/>
<evidence type="ECO:0000259" key="6">
    <source>
        <dbReference type="Pfam" id="PF12781"/>
    </source>
</evidence>
<keyword evidence="1" id="KW-0175">Coiled coil</keyword>
<feature type="domain" description="Dynein 2 heavy chain 1 cytoplasmic ATPase lid" evidence="8">
    <location>
        <begin position="2428"/>
        <end position="2501"/>
    </location>
</feature>
<dbReference type="Pfam" id="PF12774">
    <property type="entry name" value="AAA_6"/>
    <property type="match status" value="1"/>
</dbReference>
<dbReference type="SUPFAM" id="SSF57997">
    <property type="entry name" value="Tropomyosin"/>
    <property type="match status" value="1"/>
</dbReference>
<dbReference type="Gene3D" id="3.20.180.20">
    <property type="entry name" value="Dynein heavy chain, N-terminal domain 2"/>
    <property type="match status" value="1"/>
</dbReference>
<evidence type="ECO:0000259" key="8">
    <source>
        <dbReference type="Pfam" id="PF22597"/>
    </source>
</evidence>
<dbReference type="Pfam" id="PF12781">
    <property type="entry name" value="AAA_9"/>
    <property type="match status" value="1"/>
</dbReference>
<dbReference type="Gene3D" id="1.20.920.30">
    <property type="match status" value="1"/>
</dbReference>
<dbReference type="InterPro" id="IPR041658">
    <property type="entry name" value="AAA_lid_11"/>
</dbReference>
<dbReference type="Pfam" id="PF12777">
    <property type="entry name" value="MT"/>
    <property type="match status" value="1"/>
</dbReference>
<evidence type="ECO:0000313" key="9">
    <source>
        <dbReference type="Proteomes" id="UP001652740"/>
    </source>
</evidence>
<dbReference type="Gene3D" id="1.20.140.100">
    <property type="entry name" value="Dynein heavy chain, N-terminal domain 2"/>
    <property type="match status" value="1"/>
</dbReference>
<feature type="domain" description="Dynein heavy chain AAA lid" evidence="7">
    <location>
        <begin position="3750"/>
        <end position="3883"/>
    </location>
</feature>
<dbReference type="Gene3D" id="1.20.920.20">
    <property type="match status" value="1"/>
</dbReference>
<dbReference type="InterPro" id="IPR024743">
    <property type="entry name" value="Dynein_HC_stalk"/>
</dbReference>
<dbReference type="SUPFAM" id="SSF52540">
    <property type="entry name" value="P-loop containing nucleoside triphosphate hydrolases"/>
    <property type="match status" value="3"/>
</dbReference>
<evidence type="ECO:0000313" key="10">
    <source>
        <dbReference type="RefSeq" id="XP_052751640.1"/>
    </source>
</evidence>
<dbReference type="PANTHER" id="PTHR45703:SF22">
    <property type="entry name" value="DYNEIN CYTOPLASMIC 2 HEAVY CHAIN 1"/>
    <property type="match status" value="1"/>
</dbReference>
<dbReference type="InterPro" id="IPR013594">
    <property type="entry name" value="Dynein_heavy_tail"/>
</dbReference>
<protein>
    <submittedName>
        <fullName evidence="10">Cytoplasmic dynein 2 heavy chain 1 isoform X1</fullName>
    </submittedName>
</protein>
<name>A0ABM3MJT3_GALME</name>
<dbReference type="Proteomes" id="UP001652740">
    <property type="component" value="Unplaced"/>
</dbReference>
<sequence>MSSAREFIIYITEHYYCKTKLNVNENHEQVLADFIQNAHTLLLQGIVEGDSLLFFTKICSNKNKSVVFYKTYPQNLLQEDSIKSINIITLSNSAAESLYHILQQVSPLLSLEDNLYSNKLQKNLSELEINLRILTYGKNDQTMHFIMSIEDEVNYWNLRAQKKDSPKKERESASTICEFFEDISEELRSIQSSSISEIREITENIGGLLDDVWRFTTLLYPEDRMMHIFDIISHTICTTIQKSCTNLELWKIQSTSKENEILIHLSESLKVIQTWISACQSLTETYWPNYALHTWNGKAYVPQFCFNFQTRLKEINQIRSTYSQLNKLLTNSEKSELKTHLFFEPFESINIWLCNGPNQAWESAVATFAAALRPAESKIAEKLKPRLHNTSTKQMLYEFMRYKALIERPLVKQALNSELDIFVSSLFTMLKTIQSQLDSDETDVKMYQPPEMSPIVQKVQWAKQMETKVKDIQTCVENYLNEFENSIELSKLSVRLLKDLKDMYMQLHEEWCRDLQAQVKNGSLQLALDKPVVEFCSSNRLMVVNFNPRLVWAEQEARALAACGLPLPAAASALDALSAALVHARALQQVASFHNTLGERMIPSTRPMMLQAALDLSALVQDQKSVYWNDVEQLANYTDKLKKVVLKLESQNTYLTSQHIAIRNIVEKLIDTELLSQQSEWKKSIKDIRDIIDKVESNGYKNTELWRSHWDWQLYKVLECQYIKTLLSLHKHFPHVRVDLVIRGHKVCVQPAMEELRVQHYHQLRRLVALPQHFVGLSDERQLQRPIFANIVDKHSWLGNRAACQVEAALQALAARCRQWERRGALACSPRLAELCGHLHQPHHFDLNFKACKAAGQAVAKMDFEDEKIEWISVGTATLRREFEAQARNLWTILMSSLQTSCRKDVETIDTFVAGAKLALENKDLPKNTKELAEISAKQQALQSNLPEMEQLVEALKRKGHMLRTWGGDASVDDTIKEWLKMRELIQSQQQMFEQQAEIVKSSLKGEWENLEVSVEAWVSRWQAAAARAADGEGAGGAAAASRCADVFAARDHYHSLRDHRDRLLKECDKFDMKLEPRQIWQDAEKLVNDLVVLWTPLKEYNEEYELIAEQEWIVFQKKLHVLDEFVSKWSGLLEPYTMITLYIQQELEKYTDLTMLLKYLRGNDFTEQHWREVYGLLDMEYKKPDTLLVRDLLNVASNIKKQIKALQKISTSASSEAAIRSALNEMELWYAGAKLAIIYYTDKAKRSTPIVKDFKEILTKVEEYQWVVSSLGTAASSACSAWEARLRAARLLLRAAHHVQRRWLYLEAILSNDDGDLGVKFRKVDQAFRQVSRILEADSRLSALMQSSRLQTTLDSISEQLLVCQSALNQYIDDKRSIFPRLYFLSDDDLLELLGQARAGAEGREAVMQNHLKKLFPGTTGVRLGPGGMSITALCSHNDEILQLDHPVDIDCAVEVWLKNLENEMRTSLKNMALKCIVTNSLQDQDPFSLPTQILCLAQNIRFTEQAEKAIATKELHKLKDNIEKENSYYAAAEVEDGCEQKKRQALILQCAHYAYIVQTLIENNVVSANDWIWQKQLRFYLRNTKEIIAEMGLAQISYSYEYLGVDTGQFVRTDIADECFLILTQSLHLGLVGNPFGPAGTGKTESVKALGGLVGRLVLIFNCDEAMDAECMGRLLSGLALSGAWGCFDEFNRLSADTLAAVAHQLASLLPALLQHRATATAPSFSSSTHAPPIAILNGKQVAVSGWCGVMATLNPAARGYGGRRELPAALQRALRPAAGRAAAPVPLAARLLAAAGVPHAPDLALRLHDVFHLASTLLSNERHYDWGLRALKAAVSSCSAALSALGAQSADHDRALHTVRTVLALNNLSKLTPHDARRFEDILSLVFGDNPEKERIDPMKTALESSVQTLGLASSKLQLQKCSELYEQLQQRMGVAIVGPPGSGKTTIRQILKNALIQQGKTIMEYVISPKAMSRKWLLGHIDLDTRQWTDGVISAIAQEVSNQPPDVWPWVVCDGDVEPEWVEALNSVLDDNRLLTLPAGGRVHLATTNFLFETHTLRHASPATISRLGIVLLGDENNCSKEALNSWIKTMEFDNESTKMTLPLLQEMTEKCLDWLDAHKTDLVMKISNTTMVKQVLTQFTYIAQNVNLNAAYVPEDLTYLAIQRSVTGLLKENSMDSFYEELQIPLRPTPFAEDALSGVNASAGTWVSERLFVSQRLAACERVLQAAAASAPASASACHAHLLLVGADASAKNLLIEHVLKETNSIVITIDCTPILEPVDIIGELKRNNVVRASAGTSGRTNTGGETRVTLVVRSLHRAPVDSWGSCAIQQFLLQIIQQSGFWTAGGGGEMGGEGGEAGGEGATWWQVGGARVIAAARAAPLADSRLALALAPCVLSEPDDDELIELTKSSLKSYVDKYISENEILTLTNDIVSMFKEVTKTFQSQNHYKWNASHLMKWTENIKWYSPTNMVEIITGLSAEADAIFRDRLVTDEEKNQFTTISRKYLKTQTNDKPYFTAKLRSDGVYMEMVDKKEWYQWTQKLINQCLTDDENSFGETGVEVCSELAILCPAIARATSGGVVVCVSGAGTGVSAAATLAAAALPATAYYAEHTQHFNATFKNALCSASEGRTVLMVRVGSDSQAEAGAGPELAAIETVLRARSLRTLPPKLRPNQLPHHQLHDIKQNLGILICIDKNQDNISELFEKYPLLYDESHLVWLENWSTETLREVPRLIINRLMKENLSQSNKDEAEPVPVDGFVNIYGSIDSELMRAPCRYVNFVKTYYRIVSRKRDALLQRQGILSAGVEALRRARSSVQELQRTAAVQQEELGERRAAAAAALDQITATVTATTDKKDEMHALKRSIQIENDNLQIRKKEIEAELASVEPVIAAARAAVGDIRPESLSEVRSLRAPPDVVRDILEGVLRLMGIADTSWHSMKNFLSKRGVKEDIRCLDASQISAEAVSSVQRLLARRGASFEQAAARRASAACAPLAAWVRANLAYADALARVQPLQAQQRHLHKNLQDAEAQLAALSSGLESVESRVAALKEQLGQHTRDAAALELKLATATDTIAAATGLIDRLADEYDAWEQDLEHISKEITELNPRSLLAAAYIVYLPHMTEPQARDYINKWSALIGFDDPTFSVPNFLSTTEKQLKWEAEGLPSDMSAVKNAILIDQILEGQNCGFTTLIVDPDGDAISWLKNTLAGAPCEFVSQHSDKLQTAVQYAVRLGRVLVVMDVEQLHEAWASVVCGWRQMAGGSRGAARARLVLVSRAATHRLPPHVAARLSTVHFAARLDPLTDRLIYYALQQQNPDVTEKSKEIKMTKAVLQKQQHELQENLLRELSTKSDILHDAGVLASLDETRATSATTAAALAAAREHEARAHAASRALGRSARRAARLALAVRRLAARRALLALPLDVALHVYADAVRTRPDPKNINDEEVIKIVTKRIIERVSLALHKKDKYIVILHLLKEVYDEQIPHKLWQIFIGNLVIEDQTVVDEIKKSYSWIPNELVDKVAQIKVTCEELFNKLSLNNEEIWREYLSSGDPAVIARLQLTPFENAVAVSALRPESLYRAIVTVVDHFLGAGATSVDPVLAAVRAGRGARARPLLALGAHVADVLAARAHTLHQVGIEEGRAAWEAAVERTRRGGWLLLLVGASPFTQELQHFIDDFIQRPAEDFSDEFRLWIVTEERDIPPLISNACINVILEAAAGVKHNALCTVSAWAAYRGPPRAVRLHALLALFHALAQERRAYIPQGWSQWYAWGWGEASACAEVARGGGDGGDGGEARLQAARALCLALYEARVPAAADRAVLAAMQRACLHDRAFGHHYSPRGLRVALPSADTLQAYVPAFEALPDIDTPQLLGLPANCGIAWEKKAASDIIAGLKELSTTDKTSEDDTGDGSSLKTLLSLWKKLMAGNPLLKGDYVVENYEITISAGASAARGTDAAESAAARWWGGAAAAEARDAGRAARALHAALARARRRPASALHKVPEEWQMIWAGPEAPVQYVRELSARARAAVERLRIAPARIPAELDVRVWVRAARAAAAARARAARRLQRAPHHLALATLWDPPADDSRRAEGVIVVGLRLSGAEWRAGALVAVSAQAAPHCAAPPLLLYYVPQAQESTVVGFEGMERAEDATLEVPVYSSEAREELVLSVRAPLARSFPRDEALLNAVALFIAPVELI</sequence>
<organism evidence="9 10">
    <name type="scientific">Galleria mellonella</name>
    <name type="common">Greater wax moth</name>
    <dbReference type="NCBI Taxonomy" id="7137"/>
    <lineage>
        <taxon>Eukaryota</taxon>
        <taxon>Metazoa</taxon>
        <taxon>Ecdysozoa</taxon>
        <taxon>Arthropoda</taxon>
        <taxon>Hexapoda</taxon>
        <taxon>Insecta</taxon>
        <taxon>Pterygota</taxon>
        <taxon>Neoptera</taxon>
        <taxon>Endopterygota</taxon>
        <taxon>Lepidoptera</taxon>
        <taxon>Glossata</taxon>
        <taxon>Ditrysia</taxon>
        <taxon>Pyraloidea</taxon>
        <taxon>Pyralidae</taxon>
        <taxon>Galleriinae</taxon>
        <taxon>Galleria</taxon>
    </lineage>
</organism>
<evidence type="ECO:0000259" key="7">
    <source>
        <dbReference type="Pfam" id="PF18198"/>
    </source>
</evidence>
<dbReference type="RefSeq" id="XP_052751640.1">
    <property type="nucleotide sequence ID" value="XM_052895680.1"/>
</dbReference>
<dbReference type="Gene3D" id="3.10.490.20">
    <property type="match status" value="1"/>
</dbReference>
<dbReference type="Gene3D" id="1.10.8.710">
    <property type="match status" value="1"/>
</dbReference>
<dbReference type="InterPro" id="IPR054354">
    <property type="entry name" value="DYNC2H1-like_lid"/>
</dbReference>
<dbReference type="Pfam" id="PF08385">
    <property type="entry name" value="DHC_N1"/>
    <property type="match status" value="1"/>
</dbReference>
<dbReference type="Pfam" id="PF08393">
    <property type="entry name" value="DHC_N2"/>
    <property type="match status" value="1"/>
</dbReference>
<dbReference type="InterPro" id="IPR043157">
    <property type="entry name" value="Dynein_AAA1S"/>
</dbReference>
<dbReference type="InterPro" id="IPR042228">
    <property type="entry name" value="Dynein_linker_3"/>
</dbReference>
<dbReference type="InterPro" id="IPR027417">
    <property type="entry name" value="P-loop_NTPase"/>
</dbReference>
<gene>
    <name evidence="10" type="primary">LOC113523498</name>
</gene>
<evidence type="ECO:0000256" key="1">
    <source>
        <dbReference type="SAM" id="Coils"/>
    </source>
</evidence>
<dbReference type="Gene3D" id="1.20.58.1120">
    <property type="match status" value="1"/>
</dbReference>
<dbReference type="InterPro" id="IPR026983">
    <property type="entry name" value="DHC"/>
</dbReference>
<dbReference type="PANTHER" id="PTHR45703">
    <property type="entry name" value="DYNEIN HEAVY CHAIN"/>
    <property type="match status" value="1"/>
</dbReference>
<keyword evidence="9" id="KW-1185">Reference proteome</keyword>
<dbReference type="InterPro" id="IPR035706">
    <property type="entry name" value="AAA_9"/>
</dbReference>
<evidence type="ECO:0000259" key="2">
    <source>
        <dbReference type="Pfam" id="PF08385"/>
    </source>
</evidence>
<evidence type="ECO:0000259" key="5">
    <source>
        <dbReference type="Pfam" id="PF12777"/>
    </source>
</evidence>
<evidence type="ECO:0000259" key="4">
    <source>
        <dbReference type="Pfam" id="PF12774"/>
    </source>
</evidence>
<dbReference type="Gene3D" id="1.10.8.720">
    <property type="entry name" value="Region D6 of dynein motor"/>
    <property type="match status" value="1"/>
</dbReference>
<feature type="coiled-coil region" evidence="1">
    <location>
        <begin position="3031"/>
        <end position="3107"/>
    </location>
</feature>
<accession>A0ABM3MJT3</accession>
<evidence type="ECO:0000259" key="3">
    <source>
        <dbReference type="Pfam" id="PF08393"/>
    </source>
</evidence>
<dbReference type="InterPro" id="IPR043160">
    <property type="entry name" value="Dynein_C_barrel"/>
</dbReference>
<proteinExistence type="predicted"/>
<dbReference type="InterPro" id="IPR042222">
    <property type="entry name" value="Dynein_2_N"/>
</dbReference>